<organism evidence="1 2">
    <name type="scientific">Phytophthora kernoviae</name>
    <dbReference type="NCBI Taxonomy" id="325452"/>
    <lineage>
        <taxon>Eukaryota</taxon>
        <taxon>Sar</taxon>
        <taxon>Stramenopiles</taxon>
        <taxon>Oomycota</taxon>
        <taxon>Peronosporomycetes</taxon>
        <taxon>Peronosporales</taxon>
        <taxon>Peronosporaceae</taxon>
        <taxon>Phytophthora</taxon>
    </lineage>
</organism>
<proteinExistence type="predicted"/>
<dbReference type="Gene3D" id="1.25.10.10">
    <property type="entry name" value="Leucine-rich Repeat Variant"/>
    <property type="match status" value="1"/>
</dbReference>
<dbReference type="OrthoDB" id="7537227at2759"/>
<protein>
    <submittedName>
        <fullName evidence="1">Uncharacterized protein</fullName>
    </submittedName>
</protein>
<evidence type="ECO:0000313" key="1">
    <source>
        <dbReference type="EMBL" id="RLN59683.1"/>
    </source>
</evidence>
<comment type="caution">
    <text evidence="1">The sequence shown here is derived from an EMBL/GenBank/DDBJ whole genome shotgun (WGS) entry which is preliminary data.</text>
</comment>
<sequence length="128" mass="14061">MTKMITLLDSQDEHSIHLALECIFTLCAGRPNVVLPFCEAGLIGHLTTLTKGDNLELVLASLKVLRLTLHQSAVKTEVSARKFLSVLMELVHSPHSAIAKTAVICIGLSLPNDYDDFDPHARDATWRS</sequence>
<name>A0A3F2RN78_9STRA</name>
<evidence type="ECO:0000313" key="2">
    <source>
        <dbReference type="Proteomes" id="UP000277300"/>
    </source>
</evidence>
<gene>
    <name evidence="1" type="ORF">BBP00_00006372</name>
</gene>
<accession>A0A3F2RN78</accession>
<dbReference type="Proteomes" id="UP000277300">
    <property type="component" value="Unassembled WGS sequence"/>
</dbReference>
<reference evidence="1 2" key="1">
    <citation type="submission" date="2018-07" db="EMBL/GenBank/DDBJ databases">
        <title>Genome sequencing of oomycete isolates from Chile give support for New Zealand origin for Phytophthora kernoviae and make available the first Nothophytophthora sp. genome.</title>
        <authorList>
            <person name="Studholme D.J."/>
            <person name="Sanfuentes E."/>
            <person name="Panda P."/>
            <person name="Hill R."/>
            <person name="Sambles C."/>
            <person name="Grant M."/>
            <person name="Williams N.M."/>
            <person name="Mcdougal R.L."/>
        </authorList>
    </citation>
    <scope>NUCLEOTIDE SEQUENCE [LARGE SCALE GENOMIC DNA]</scope>
    <source>
        <strain evidence="1">Chile6</strain>
    </source>
</reference>
<dbReference type="InterPro" id="IPR011989">
    <property type="entry name" value="ARM-like"/>
</dbReference>
<dbReference type="SUPFAM" id="SSF48371">
    <property type="entry name" value="ARM repeat"/>
    <property type="match status" value="1"/>
</dbReference>
<dbReference type="AlphaFoldDB" id="A0A3F2RN78"/>
<dbReference type="InterPro" id="IPR016024">
    <property type="entry name" value="ARM-type_fold"/>
</dbReference>
<dbReference type="EMBL" id="MBDO02000215">
    <property type="protein sequence ID" value="RLN59683.1"/>
    <property type="molecule type" value="Genomic_DNA"/>
</dbReference>